<gene>
    <name evidence="4" type="primary">LOC115589837</name>
</gene>
<reference evidence="4" key="1">
    <citation type="submission" date="2021-04" db="EMBL/GenBank/DDBJ databases">
        <authorList>
            <consortium name="Wellcome Sanger Institute Data Sharing"/>
        </authorList>
    </citation>
    <scope>NUCLEOTIDE SEQUENCE [LARGE SCALE GENOMIC DNA]</scope>
</reference>
<dbReference type="GeneTree" id="ENSGT00940000163711"/>
<dbReference type="InterPro" id="IPR003598">
    <property type="entry name" value="Ig_sub2"/>
</dbReference>
<dbReference type="GO" id="GO:0004888">
    <property type="term" value="F:transmembrane signaling receptor activity"/>
    <property type="evidence" value="ECO:0007669"/>
    <property type="project" value="TreeGrafter"/>
</dbReference>
<evidence type="ECO:0000259" key="3">
    <source>
        <dbReference type="PROSITE" id="PS50835"/>
    </source>
</evidence>
<evidence type="ECO:0000313" key="5">
    <source>
        <dbReference type="Proteomes" id="UP000472265"/>
    </source>
</evidence>
<evidence type="ECO:0000256" key="2">
    <source>
        <dbReference type="ARBA" id="ARBA00023157"/>
    </source>
</evidence>
<feature type="domain" description="Ig-like" evidence="3">
    <location>
        <begin position="176"/>
        <end position="251"/>
    </location>
</feature>
<keyword evidence="5" id="KW-1185">Reference proteome</keyword>
<dbReference type="SMART" id="SM00409">
    <property type="entry name" value="IG"/>
    <property type="match status" value="2"/>
</dbReference>
<dbReference type="AlphaFoldDB" id="A0A671TRQ6"/>
<sequence>MSLRIYLVFVSPCFVKGVQIVSLHAAQGRCWCWCWCWCLCCCWCWGWCLCWCGGGVSQRGSADQTVGVSLWCVRMELTPFCLTLFCLQMNPDKSQFYRYDNIILTCQDHWNTTGWTVRRKTPEGGVRTCSSSWGSLSSSSSSSCTVGNIYPTDSGVYWCESADGKTSNAVNITITDRLVLLESPGLPVLEGATVTLRCRAETNSSGLRFDFFKDGLAVSINSTGEMIIHSASKSDEGLYKCSIHEGEESLSNWLAVGASRPPPPSSEASSSNSRLICHLVVGTPYLLSTVLLGLIYRDRKRAARTVAERRGSNDVIMEIAV</sequence>
<dbReference type="InterPro" id="IPR036179">
    <property type="entry name" value="Ig-like_dom_sf"/>
</dbReference>
<dbReference type="SUPFAM" id="SSF48726">
    <property type="entry name" value="Immunoglobulin"/>
    <property type="match status" value="2"/>
</dbReference>
<dbReference type="SMART" id="SM00408">
    <property type="entry name" value="IGc2"/>
    <property type="match status" value="1"/>
</dbReference>
<dbReference type="Ensembl" id="ENSSAUT00010003673.1">
    <property type="protein sequence ID" value="ENSSAUP00010003387.1"/>
    <property type="gene ID" value="ENSSAUG00010001807.1"/>
</dbReference>
<dbReference type="InterPro" id="IPR013783">
    <property type="entry name" value="Ig-like_fold"/>
</dbReference>
<keyword evidence="2" id="KW-1015">Disulfide bond</keyword>
<dbReference type="InParanoid" id="A0A671TRQ6"/>
<dbReference type="Gene3D" id="2.60.40.10">
    <property type="entry name" value="Immunoglobulins"/>
    <property type="match status" value="2"/>
</dbReference>
<keyword evidence="1" id="KW-0732">Signal</keyword>
<dbReference type="InterPro" id="IPR003599">
    <property type="entry name" value="Ig_sub"/>
</dbReference>
<dbReference type="GO" id="GO:0006955">
    <property type="term" value="P:immune response"/>
    <property type="evidence" value="ECO:0007669"/>
    <property type="project" value="TreeGrafter"/>
</dbReference>
<dbReference type="InterPro" id="IPR050488">
    <property type="entry name" value="Ig_Fc_receptor"/>
</dbReference>
<dbReference type="PANTHER" id="PTHR11481:SF64">
    <property type="entry name" value="FC RECEPTOR-LIKE PROTEIN 4"/>
    <property type="match status" value="1"/>
</dbReference>
<organism evidence="4 5">
    <name type="scientific">Sparus aurata</name>
    <name type="common">Gilthead sea bream</name>
    <dbReference type="NCBI Taxonomy" id="8175"/>
    <lineage>
        <taxon>Eukaryota</taxon>
        <taxon>Metazoa</taxon>
        <taxon>Chordata</taxon>
        <taxon>Craniata</taxon>
        <taxon>Vertebrata</taxon>
        <taxon>Euteleostomi</taxon>
        <taxon>Actinopterygii</taxon>
        <taxon>Neopterygii</taxon>
        <taxon>Teleostei</taxon>
        <taxon>Neoteleostei</taxon>
        <taxon>Acanthomorphata</taxon>
        <taxon>Eupercaria</taxon>
        <taxon>Spariformes</taxon>
        <taxon>Sparidae</taxon>
        <taxon>Sparus</taxon>
    </lineage>
</organism>
<dbReference type="InterPro" id="IPR007110">
    <property type="entry name" value="Ig-like_dom"/>
</dbReference>
<dbReference type="GO" id="GO:0007166">
    <property type="term" value="P:cell surface receptor signaling pathway"/>
    <property type="evidence" value="ECO:0007669"/>
    <property type="project" value="TreeGrafter"/>
</dbReference>
<dbReference type="Proteomes" id="UP000472265">
    <property type="component" value="Chromosome 10"/>
</dbReference>
<protein>
    <recommendedName>
        <fullName evidence="3">Ig-like domain-containing protein</fullName>
    </recommendedName>
</protein>
<name>A0A671TRQ6_SPAAU</name>
<dbReference type="GO" id="GO:0009897">
    <property type="term" value="C:external side of plasma membrane"/>
    <property type="evidence" value="ECO:0007669"/>
    <property type="project" value="TreeGrafter"/>
</dbReference>
<proteinExistence type="predicted"/>
<evidence type="ECO:0000256" key="1">
    <source>
        <dbReference type="ARBA" id="ARBA00022729"/>
    </source>
</evidence>
<reference evidence="4" key="2">
    <citation type="submission" date="2025-08" db="UniProtKB">
        <authorList>
            <consortium name="Ensembl"/>
        </authorList>
    </citation>
    <scope>IDENTIFICATION</scope>
</reference>
<dbReference type="PROSITE" id="PS50835">
    <property type="entry name" value="IG_LIKE"/>
    <property type="match status" value="1"/>
</dbReference>
<reference evidence="4" key="3">
    <citation type="submission" date="2025-09" db="UniProtKB">
        <authorList>
            <consortium name="Ensembl"/>
        </authorList>
    </citation>
    <scope>IDENTIFICATION</scope>
</reference>
<evidence type="ECO:0000313" key="4">
    <source>
        <dbReference type="Ensembl" id="ENSSAUP00010003387.1"/>
    </source>
</evidence>
<dbReference type="PANTHER" id="PTHR11481">
    <property type="entry name" value="IMMUNOGLOBULIN FC RECEPTOR"/>
    <property type="match status" value="1"/>
</dbReference>
<dbReference type="Pfam" id="PF13927">
    <property type="entry name" value="Ig_3"/>
    <property type="match status" value="1"/>
</dbReference>
<accession>A0A671TRQ6</accession>